<evidence type="ECO:0000313" key="2">
    <source>
        <dbReference type="Proteomes" id="UP000054928"/>
    </source>
</evidence>
<keyword evidence="2" id="KW-1185">Reference proteome</keyword>
<name>A0A0P1B393_PLAHL</name>
<sequence length="69" mass="8067">MGFSPKWNCATKENGPQSQVSCQWHQSIGYREVVQSLDRLRAKCELVINASHVDDMLTARLHLMRRFEY</sequence>
<organism evidence="1 2">
    <name type="scientific">Plasmopara halstedii</name>
    <name type="common">Downy mildew of sunflower</name>
    <dbReference type="NCBI Taxonomy" id="4781"/>
    <lineage>
        <taxon>Eukaryota</taxon>
        <taxon>Sar</taxon>
        <taxon>Stramenopiles</taxon>
        <taxon>Oomycota</taxon>
        <taxon>Peronosporomycetes</taxon>
        <taxon>Peronosporales</taxon>
        <taxon>Peronosporaceae</taxon>
        <taxon>Plasmopara</taxon>
    </lineage>
</organism>
<accession>A0A0P1B393</accession>
<dbReference type="RefSeq" id="XP_024584878.1">
    <property type="nucleotide sequence ID" value="XM_024719595.1"/>
</dbReference>
<proteinExistence type="predicted"/>
<dbReference type="GeneID" id="36401383"/>
<dbReference type="EMBL" id="CCYD01002939">
    <property type="protein sequence ID" value="CEG48509.1"/>
    <property type="molecule type" value="Genomic_DNA"/>
</dbReference>
<dbReference type="AlphaFoldDB" id="A0A0P1B393"/>
<dbReference type="Proteomes" id="UP000054928">
    <property type="component" value="Unassembled WGS sequence"/>
</dbReference>
<reference evidence="2" key="1">
    <citation type="submission" date="2014-09" db="EMBL/GenBank/DDBJ databases">
        <authorList>
            <person name="Sharma Rahul"/>
            <person name="Thines Marco"/>
        </authorList>
    </citation>
    <scope>NUCLEOTIDE SEQUENCE [LARGE SCALE GENOMIC DNA]</scope>
</reference>
<protein>
    <submittedName>
        <fullName evidence="1">Uncharacterized protein</fullName>
    </submittedName>
</protein>
<evidence type="ECO:0000313" key="1">
    <source>
        <dbReference type="EMBL" id="CEG48509.1"/>
    </source>
</evidence>